<dbReference type="Proteomes" id="UP001165121">
    <property type="component" value="Unassembled WGS sequence"/>
</dbReference>
<proteinExistence type="predicted"/>
<gene>
    <name evidence="2" type="ORF">Pfra01_002774300</name>
</gene>
<sequence length="150" mass="17126">MPILYPQSCTHNDVAPHEKAYRFEEMKSGRVLVSRDAQFMEDVFDGGRRRFDQEEAVVELRDEVATDQEASSGPEEDADEKEAARDEDFEPGSKRHQRTPSLEEAVEIPRSKRHSRQQTLDEMSAIAKEEGFDAAFVVDLKKVVLGSYTY</sequence>
<feature type="region of interest" description="Disordered" evidence="1">
    <location>
        <begin position="62"/>
        <end position="119"/>
    </location>
</feature>
<organism evidence="2 3">
    <name type="scientific">Phytophthora fragariaefolia</name>
    <dbReference type="NCBI Taxonomy" id="1490495"/>
    <lineage>
        <taxon>Eukaryota</taxon>
        <taxon>Sar</taxon>
        <taxon>Stramenopiles</taxon>
        <taxon>Oomycota</taxon>
        <taxon>Peronosporomycetes</taxon>
        <taxon>Peronosporales</taxon>
        <taxon>Peronosporaceae</taxon>
        <taxon>Phytophthora</taxon>
    </lineage>
</organism>
<dbReference type="EMBL" id="BSXT01007106">
    <property type="protein sequence ID" value="GMF63545.1"/>
    <property type="molecule type" value="Genomic_DNA"/>
</dbReference>
<accession>A0A9W7D800</accession>
<evidence type="ECO:0000313" key="3">
    <source>
        <dbReference type="Proteomes" id="UP001165121"/>
    </source>
</evidence>
<reference evidence="2" key="1">
    <citation type="submission" date="2023-04" db="EMBL/GenBank/DDBJ databases">
        <title>Phytophthora fragariaefolia NBRC 109709.</title>
        <authorList>
            <person name="Ichikawa N."/>
            <person name="Sato H."/>
            <person name="Tonouchi N."/>
        </authorList>
    </citation>
    <scope>NUCLEOTIDE SEQUENCE</scope>
    <source>
        <strain evidence="2">NBRC 109709</strain>
    </source>
</reference>
<dbReference type="OrthoDB" id="128143at2759"/>
<name>A0A9W7D800_9STRA</name>
<evidence type="ECO:0000313" key="2">
    <source>
        <dbReference type="EMBL" id="GMF63545.1"/>
    </source>
</evidence>
<evidence type="ECO:0000256" key="1">
    <source>
        <dbReference type="SAM" id="MobiDB-lite"/>
    </source>
</evidence>
<protein>
    <submittedName>
        <fullName evidence="2">Unnamed protein product</fullName>
    </submittedName>
</protein>
<dbReference type="AlphaFoldDB" id="A0A9W7D800"/>
<keyword evidence="3" id="KW-1185">Reference proteome</keyword>
<comment type="caution">
    <text evidence="2">The sequence shown here is derived from an EMBL/GenBank/DDBJ whole genome shotgun (WGS) entry which is preliminary data.</text>
</comment>